<organism evidence="1 2">
    <name type="scientific">Curtobacterium aetherium</name>
    <dbReference type="NCBI Taxonomy" id="2841594"/>
    <lineage>
        <taxon>Bacteria</taxon>
        <taxon>Bacillati</taxon>
        <taxon>Actinomycetota</taxon>
        <taxon>Actinomycetes</taxon>
        <taxon>Micrococcales</taxon>
        <taxon>Microbacteriaceae</taxon>
        <taxon>Curtobacterium</taxon>
    </lineage>
</organism>
<evidence type="ECO:0000313" key="1">
    <source>
        <dbReference type="EMBL" id="QWS32339.1"/>
    </source>
</evidence>
<gene>
    <name evidence="1" type="ORF">KM842_08400</name>
</gene>
<proteinExistence type="predicted"/>
<accession>A0ACD1E0F1</accession>
<dbReference type="Proteomes" id="UP000681794">
    <property type="component" value="Chromosome"/>
</dbReference>
<protein>
    <submittedName>
        <fullName evidence="1">NAD-dependent epimerase/dehydratase family protein</fullName>
    </submittedName>
</protein>
<evidence type="ECO:0000313" key="2">
    <source>
        <dbReference type="Proteomes" id="UP000681794"/>
    </source>
</evidence>
<reference evidence="1" key="1">
    <citation type="submission" date="2021-06" db="EMBL/GenBank/DDBJ databases">
        <authorList>
            <person name="Ellington A.J."/>
            <person name="Bryan N.C."/>
            <person name="Christner B.C."/>
            <person name="Reisch C.R."/>
        </authorList>
    </citation>
    <scope>NUCLEOTIDE SEQUENCE</scope>
    <source>
        <strain evidence="1">L6-1</strain>
    </source>
</reference>
<dbReference type="EMBL" id="CP076544">
    <property type="protein sequence ID" value="QWS32339.1"/>
    <property type="molecule type" value="Genomic_DNA"/>
</dbReference>
<sequence>MRSGTCKARVVHVFLTGASGYIGSAVLDALVAHGHRVTALVRSDDKAERVRRSGGEAVVGDATDGRLVARLAREADGVVHTASAQDVDQGLIDAVLDALGGTDRPFVHTGGIFTFGAAADITEDSPVAPPALTAWRAPNEDRVRTSAVRTTVVAPGIVYGRGAGIPTMFLGDETAPVRTVGDGTQRWTTVHVDDLAELYVLALERADQDGYVVAATGEAPTVRDLAEAGAAGSPVVTESVDESRDRLGAAFADALLLDQVAAGSHARSHYGWQPSRPSLVEHLRSEAAGR</sequence>
<keyword evidence="2" id="KW-1185">Reference proteome</keyword>
<name>A0ACD1E0F1_9MICO</name>